<evidence type="ECO:0000256" key="10">
    <source>
        <dbReference type="ARBA" id="ARBA00030772"/>
    </source>
</evidence>
<accession>A0ABT1QSD4</accession>
<evidence type="ECO:0000256" key="9">
    <source>
        <dbReference type="ARBA" id="ARBA00023136"/>
    </source>
</evidence>
<keyword evidence="12" id="KW-1185">Reference proteome</keyword>
<evidence type="ECO:0000256" key="3">
    <source>
        <dbReference type="ARBA" id="ARBA00021563"/>
    </source>
</evidence>
<proteinExistence type="inferred from homology"/>
<dbReference type="RefSeq" id="WP_255914269.1">
    <property type="nucleotide sequence ID" value="NZ_JANFQO010000008.1"/>
</dbReference>
<evidence type="ECO:0000313" key="12">
    <source>
        <dbReference type="Proteomes" id="UP001165498"/>
    </source>
</evidence>
<keyword evidence="4" id="KW-0813">Transport</keyword>
<sequence length="255" mass="27098">MKLLRRLFLLLLVLAAIGGIVAWTLPADLALRWFKPDLGPLQLSGVSGTVWKGRAASVSAFNTSLGALDWSVQKTPLLLRQVAARVGLSGGAIRVDGDLTRDSDGSVLVRAMDFAFPAELAAPALDIPSLKLHGRIEGRLDEARLAAGWVSGARGTARWREAAVSGEAEARLGEMIAEFASQPDGSIAGTVKDDGSSNLEIAGQFTVQSGQFNATARLVARNNDPQVTEALRYIGEIQPDGSSLLKIHGQLFKLF</sequence>
<comment type="caution">
    <text evidence="11">The sequence shown here is derived from an EMBL/GenBank/DDBJ whole genome shotgun (WGS) entry which is preliminary data.</text>
</comment>
<organism evidence="11 12">
    <name type="scientific">Tahibacter harae</name>
    <dbReference type="NCBI Taxonomy" id="2963937"/>
    <lineage>
        <taxon>Bacteria</taxon>
        <taxon>Pseudomonadati</taxon>
        <taxon>Pseudomonadota</taxon>
        <taxon>Gammaproteobacteria</taxon>
        <taxon>Lysobacterales</taxon>
        <taxon>Rhodanobacteraceae</taxon>
        <taxon>Tahibacter</taxon>
    </lineage>
</organism>
<dbReference type="InterPro" id="IPR022792">
    <property type="entry name" value="T2SS_protein-GspN"/>
</dbReference>
<dbReference type="Proteomes" id="UP001165498">
    <property type="component" value="Unassembled WGS sequence"/>
</dbReference>
<keyword evidence="9" id="KW-0472">Membrane</keyword>
<comment type="similarity">
    <text evidence="2">Belongs to the GSP N family.</text>
</comment>
<keyword evidence="6" id="KW-0997">Cell inner membrane</keyword>
<gene>
    <name evidence="11" type="ORF">NM961_10755</name>
</gene>
<dbReference type="Pfam" id="PF01203">
    <property type="entry name" value="T2SSN"/>
    <property type="match status" value="1"/>
</dbReference>
<evidence type="ECO:0000256" key="2">
    <source>
        <dbReference type="ARBA" id="ARBA00007208"/>
    </source>
</evidence>
<comment type="subcellular location">
    <subcellularLocation>
        <location evidence="1">Cell inner membrane</location>
    </subcellularLocation>
</comment>
<evidence type="ECO:0000256" key="7">
    <source>
        <dbReference type="ARBA" id="ARBA00022692"/>
    </source>
</evidence>
<protein>
    <recommendedName>
        <fullName evidence="3">Type II secretion system protein N</fullName>
    </recommendedName>
    <alternativeName>
        <fullName evidence="10">General secretion pathway protein N</fullName>
    </alternativeName>
</protein>
<evidence type="ECO:0000313" key="11">
    <source>
        <dbReference type="EMBL" id="MCQ4165189.1"/>
    </source>
</evidence>
<dbReference type="EMBL" id="JANFQO010000008">
    <property type="protein sequence ID" value="MCQ4165189.1"/>
    <property type="molecule type" value="Genomic_DNA"/>
</dbReference>
<keyword evidence="8" id="KW-0653">Protein transport</keyword>
<evidence type="ECO:0000256" key="8">
    <source>
        <dbReference type="ARBA" id="ARBA00022927"/>
    </source>
</evidence>
<keyword evidence="7" id="KW-0812">Transmembrane</keyword>
<evidence type="ECO:0000256" key="1">
    <source>
        <dbReference type="ARBA" id="ARBA00004533"/>
    </source>
</evidence>
<name>A0ABT1QSD4_9GAMM</name>
<evidence type="ECO:0000256" key="5">
    <source>
        <dbReference type="ARBA" id="ARBA00022475"/>
    </source>
</evidence>
<evidence type="ECO:0000256" key="4">
    <source>
        <dbReference type="ARBA" id="ARBA00022448"/>
    </source>
</evidence>
<reference evidence="11" key="1">
    <citation type="submission" date="2022-07" db="EMBL/GenBank/DDBJ databases">
        <title>Tahibacter sp., a new gammaproteobacterium isolated from the silt sample collected at pig farm.</title>
        <authorList>
            <person name="Chen H."/>
        </authorList>
    </citation>
    <scope>NUCLEOTIDE SEQUENCE</scope>
    <source>
        <strain evidence="11">P2K</strain>
    </source>
</reference>
<keyword evidence="5" id="KW-1003">Cell membrane</keyword>
<evidence type="ECO:0000256" key="6">
    <source>
        <dbReference type="ARBA" id="ARBA00022519"/>
    </source>
</evidence>